<dbReference type="CDD" id="cd18012">
    <property type="entry name" value="DEXQc_arch_SWI2_SNF2"/>
    <property type="match status" value="1"/>
</dbReference>
<keyword evidence="4" id="KW-0347">Helicase</keyword>
<gene>
    <name evidence="4" type="ORF">CAPSK01_001210</name>
</gene>
<dbReference type="InterPro" id="IPR014001">
    <property type="entry name" value="Helicase_ATP-bd"/>
</dbReference>
<dbReference type="InterPro" id="IPR038718">
    <property type="entry name" value="SNF2-like_sf"/>
</dbReference>
<evidence type="ECO:0000259" key="3">
    <source>
        <dbReference type="PROSITE" id="PS51194"/>
    </source>
</evidence>
<accession>A0A084Y2S5</accession>
<dbReference type="SUPFAM" id="SSF52540">
    <property type="entry name" value="P-loop containing nucleoside triphosphate hydrolases"/>
    <property type="match status" value="2"/>
</dbReference>
<feature type="domain" description="Helicase ATP-binding" evidence="2">
    <location>
        <begin position="955"/>
        <end position="1114"/>
    </location>
</feature>
<dbReference type="PANTHER" id="PTHR10799">
    <property type="entry name" value="SNF2/RAD54 HELICASE FAMILY"/>
    <property type="match status" value="1"/>
</dbReference>
<evidence type="ECO:0000259" key="2">
    <source>
        <dbReference type="PROSITE" id="PS51192"/>
    </source>
</evidence>
<reference evidence="4 5" key="1">
    <citation type="submission" date="2014-07" db="EMBL/GenBank/DDBJ databases">
        <title>Expanding our view of genomic diversity in Candidatus Accumulibacter clades.</title>
        <authorList>
            <person name="Skennerton C.T."/>
            <person name="Barr J.J."/>
            <person name="Slater F.R."/>
            <person name="Bond P.L."/>
            <person name="Tyson G.W."/>
        </authorList>
    </citation>
    <scope>NUCLEOTIDE SEQUENCE [LARGE SCALE GENOMIC DNA]</scope>
    <source>
        <strain evidence="5">SK-01</strain>
    </source>
</reference>
<dbReference type="GO" id="GO:0005524">
    <property type="term" value="F:ATP binding"/>
    <property type="evidence" value="ECO:0007669"/>
    <property type="project" value="InterPro"/>
</dbReference>
<dbReference type="PROSITE" id="PS51194">
    <property type="entry name" value="HELICASE_CTER"/>
    <property type="match status" value="1"/>
</dbReference>
<evidence type="ECO:0000313" key="5">
    <source>
        <dbReference type="Proteomes" id="UP000019812"/>
    </source>
</evidence>
<evidence type="ECO:0000256" key="1">
    <source>
        <dbReference type="ARBA" id="ARBA00022801"/>
    </source>
</evidence>
<proteinExistence type="predicted"/>
<dbReference type="SMART" id="SM00490">
    <property type="entry name" value="HELICc"/>
    <property type="match status" value="1"/>
</dbReference>
<dbReference type="InterPro" id="IPR049730">
    <property type="entry name" value="SNF2/RAD54-like_C"/>
</dbReference>
<comment type="caution">
    <text evidence="4">The sequence shown here is derived from an EMBL/GenBank/DDBJ whole genome shotgun (WGS) entry which is preliminary data.</text>
</comment>
<keyword evidence="4" id="KW-0547">Nucleotide-binding</keyword>
<protein>
    <submittedName>
        <fullName evidence="4">ATP-dependent helicase HepA</fullName>
    </submittedName>
</protein>
<keyword evidence="4" id="KW-0067">ATP-binding</keyword>
<dbReference type="STRING" id="1457154.CAPSK01_001210"/>
<dbReference type="Pfam" id="PF00271">
    <property type="entry name" value="Helicase_C"/>
    <property type="match status" value="1"/>
</dbReference>
<name>A0A084Y2S5_9PROT</name>
<dbReference type="Gene3D" id="3.40.50.300">
    <property type="entry name" value="P-loop containing nucleotide triphosphate hydrolases"/>
    <property type="match status" value="1"/>
</dbReference>
<dbReference type="InterPro" id="IPR001650">
    <property type="entry name" value="Helicase_C-like"/>
</dbReference>
<dbReference type="SMART" id="SM00487">
    <property type="entry name" value="DEXDc"/>
    <property type="match status" value="1"/>
</dbReference>
<sequence>MLKNALNNTAIERLDKHGLTPDTHKAALACALLWTARTQTDVHHLLGLSGLTTSTGRAFTFNDVKNAVQELKDKKLLLDDAARHPTAFQLVDALRAPLYRQLLETRPGNCLPGLIAKLDGFDLTRFGYYWPSSSLPATIAYVRAKFFSGTPSEELSAIRQRVARSMDWNFILTQALLLGFDGPSFESIDPVERSRLACLGVASICLNWAPDFNPIAEWALDQLRRRPDQVSDDLRSALAELALQRSDAELLQETLQGLDNGLAAAIRAAALVVDSQWAAGQAAFEAALKQRKGEIGGSKHLLPESIGWLYPLALLAQSTPKHLELARKFCIGEAGQRDPSVFSKWGRWVHAIDVRLGKTPIIHAAFQPVRNQEQCWELDSFWAILLSAWLGSETITAPGRQITRHTASGWHETIMALRRKLLNAHLKLPSHMLRGAEELLSGRDPPTGYFVAAAGEQWRVILDALQSLGGEQTAADAGSETTRLLWAIEIGKEGQLLGIKPLEQKRVQRGWGRPRVLSLVKIFGNEHLPAWDAKVARALRPERGYSNRYRIDLPTAIVALVGHPCIVLANAPEQFVELSETQPELELVRQGEHFVMRIEPPLRPVVESAYLYVEDAEMRRENEALRLLTLVQDGPQRLRLVRFSTAQQQAAQLISRRVAIPANAPGAQAEVEKTLRALSGRFQVHADSAQASRQVASDSRLRAELSPVGEHLALRLVVTPLGPDGPRLPAGSGRLRLMSVLGGESVGTERNLQSERQHLEAVLDALPFLDGSDGVSEWLIEDPEQALGAVETLPTLAAIAAVEWPKGKAVRVVSVDTRQLGVSVSREHDWFRLSGQVTLDEGLVLQLETLLTAAREKSRFIPMGDGVYAALTRSLKQKLSELAAVIETDKQGSKAPTIAAAWLDEILDGTRLDAGKDFREALERLRSAQSTEPKLPSLLQVRLRPYQEDGYQWAMRLATASMGGCLADDMGLGKTLQALAVLLERAASGPALVIAPTSVCGNWFAETRRFAPTLNARIYSDAGDSEREELVSQAGPQDLLIVSYTLLQLAQERFTGRNWHTLIADEAQAIKNAAAKRSQAVFELKADFRLALTGTPVENRLADLWSIMRFANPGLLGTVNRFNERFAGPIERNRDRDAQHVLKRLIGPFVLRRSKAEVLQELPPRIELILTVSPESAEAAHYEALRREAANEISSTLDSTPETQSRFNILAQLTRLRRAACDPRLCSPEFGISGAKVQAFGELASELIANGHKALVFSQFVDFLTILREPLDAAGIRYQYLDGATPAAERTRRVAAFQAGEGDLFLISLKAGGFGLNLTAADYVVITDPWWNPAAEDQATGRAHRIGQPRPVTVYRLVTRGTVEERIVDLHHEKRALAESILAEGEASALPSTEDLVALIRGEMT</sequence>
<dbReference type="InterPro" id="IPR000330">
    <property type="entry name" value="SNF2_N"/>
</dbReference>
<feature type="domain" description="Helicase C-terminal" evidence="3">
    <location>
        <begin position="1235"/>
        <end position="1404"/>
    </location>
</feature>
<dbReference type="GO" id="GO:0004386">
    <property type="term" value="F:helicase activity"/>
    <property type="evidence" value="ECO:0007669"/>
    <property type="project" value="UniProtKB-KW"/>
</dbReference>
<dbReference type="CDD" id="cd18793">
    <property type="entry name" value="SF2_C_SNF"/>
    <property type="match status" value="1"/>
</dbReference>
<dbReference type="EMBL" id="JDSS02000018">
    <property type="protein sequence ID" value="KFB69019.1"/>
    <property type="molecule type" value="Genomic_DNA"/>
</dbReference>
<keyword evidence="1" id="KW-0378">Hydrolase</keyword>
<dbReference type="GO" id="GO:0016787">
    <property type="term" value="F:hydrolase activity"/>
    <property type="evidence" value="ECO:0007669"/>
    <property type="project" value="UniProtKB-KW"/>
</dbReference>
<dbReference type="Proteomes" id="UP000019812">
    <property type="component" value="Unassembled WGS sequence"/>
</dbReference>
<dbReference type="RefSeq" id="WP_273703144.1">
    <property type="nucleotide sequence ID" value="NZ_JDSS02000018.1"/>
</dbReference>
<dbReference type="InterPro" id="IPR027417">
    <property type="entry name" value="P-loop_NTPase"/>
</dbReference>
<dbReference type="Pfam" id="PF00176">
    <property type="entry name" value="SNF2-rel_dom"/>
    <property type="match status" value="1"/>
</dbReference>
<evidence type="ECO:0000313" key="4">
    <source>
        <dbReference type="EMBL" id="KFB69019.1"/>
    </source>
</evidence>
<organism evidence="4 5">
    <name type="scientific">Candidatus Accumulibacter vicinus</name>
    <dbReference type="NCBI Taxonomy" id="2954382"/>
    <lineage>
        <taxon>Bacteria</taxon>
        <taxon>Pseudomonadati</taxon>
        <taxon>Pseudomonadota</taxon>
        <taxon>Betaproteobacteria</taxon>
        <taxon>Candidatus Accumulibacter</taxon>
    </lineage>
</organism>
<dbReference type="PROSITE" id="PS51192">
    <property type="entry name" value="HELICASE_ATP_BIND_1"/>
    <property type="match status" value="1"/>
</dbReference>
<dbReference type="Gene3D" id="3.40.50.10810">
    <property type="entry name" value="Tandem AAA-ATPase domain"/>
    <property type="match status" value="1"/>
</dbReference>